<accession>A0A246BPV8</accession>
<feature type="transmembrane region" description="Helical" evidence="1">
    <location>
        <begin position="144"/>
        <end position="160"/>
    </location>
</feature>
<keyword evidence="3" id="KW-1185">Reference proteome</keyword>
<keyword evidence="1" id="KW-0472">Membrane</keyword>
<name>A0A246BPV8_9DEIO</name>
<dbReference type="EMBL" id="NHMK01000009">
    <property type="protein sequence ID" value="OWL97710.1"/>
    <property type="molecule type" value="Genomic_DNA"/>
</dbReference>
<dbReference type="AlphaFoldDB" id="A0A246BPV8"/>
<evidence type="ECO:0000256" key="1">
    <source>
        <dbReference type="SAM" id="Phobius"/>
    </source>
</evidence>
<feature type="transmembrane region" description="Helical" evidence="1">
    <location>
        <begin position="75"/>
        <end position="98"/>
    </location>
</feature>
<dbReference type="RefSeq" id="WP_088247515.1">
    <property type="nucleotide sequence ID" value="NZ_BNAM01000002.1"/>
</dbReference>
<comment type="caution">
    <text evidence="2">The sequence shown here is derived from an EMBL/GenBank/DDBJ whole genome shotgun (WGS) entry which is preliminary data.</text>
</comment>
<keyword evidence="1" id="KW-1133">Transmembrane helix</keyword>
<dbReference type="Proteomes" id="UP000197208">
    <property type="component" value="Unassembled WGS sequence"/>
</dbReference>
<sequence>MRGPYPAPRGPLRWVKLIVYAALLIAAQGLLSRLSDAAGIPAPDLFLLTGAALVWRLPPPWAVLAAYGVGLGQDLLGSGALGLHAAGVAGGALLTLLVRRYVADSGLFQMLLTVLMAVTGQWLAFLILNYWLRANLITADLLRTAVPLVFVGTLVLYPLWERVVAWAFGSRSGPEEHLA</sequence>
<reference evidence="2 3" key="1">
    <citation type="submission" date="2017-05" db="EMBL/GenBank/DDBJ databases">
        <title>De novo genome assembly of Deniococcus indicus strain DR1.</title>
        <authorList>
            <person name="Chauhan D."/>
            <person name="Yennamalli R.M."/>
            <person name="Priyadarshini R."/>
        </authorList>
    </citation>
    <scope>NUCLEOTIDE SEQUENCE [LARGE SCALE GENOMIC DNA]</scope>
    <source>
        <strain evidence="2 3">DR1</strain>
    </source>
</reference>
<gene>
    <name evidence="2" type="ORF">CBQ26_05505</name>
</gene>
<keyword evidence="1" id="KW-0812">Transmembrane</keyword>
<feature type="transmembrane region" description="Helical" evidence="1">
    <location>
        <begin position="12"/>
        <end position="31"/>
    </location>
</feature>
<evidence type="ECO:0000313" key="3">
    <source>
        <dbReference type="Proteomes" id="UP000197208"/>
    </source>
</evidence>
<feature type="transmembrane region" description="Helical" evidence="1">
    <location>
        <begin position="110"/>
        <end position="132"/>
    </location>
</feature>
<evidence type="ECO:0000313" key="2">
    <source>
        <dbReference type="EMBL" id="OWL97710.1"/>
    </source>
</evidence>
<protein>
    <submittedName>
        <fullName evidence="2">Rod shape-determining protein MreD</fullName>
    </submittedName>
</protein>
<proteinExistence type="predicted"/>
<dbReference type="OrthoDB" id="66761at2"/>
<organism evidence="2 3">
    <name type="scientific">Deinococcus indicus</name>
    <dbReference type="NCBI Taxonomy" id="223556"/>
    <lineage>
        <taxon>Bacteria</taxon>
        <taxon>Thermotogati</taxon>
        <taxon>Deinococcota</taxon>
        <taxon>Deinococci</taxon>
        <taxon>Deinococcales</taxon>
        <taxon>Deinococcaceae</taxon>
        <taxon>Deinococcus</taxon>
    </lineage>
</organism>